<keyword evidence="2" id="KW-1185">Reference proteome</keyword>
<evidence type="ECO:0000313" key="1">
    <source>
        <dbReference type="EMBL" id="KAA6118648.1"/>
    </source>
</evidence>
<dbReference type="AlphaFoldDB" id="A0AB34CDD3"/>
<reference evidence="1 2" key="1">
    <citation type="submission" date="2019-09" db="EMBL/GenBank/DDBJ databases">
        <title>Genomic diversity of phyloplane-associated Pantoea species in Pakistan cotton crop.</title>
        <authorList>
            <person name="Tufail M.R."/>
            <person name="Cook D.R."/>
        </authorList>
    </citation>
    <scope>NUCLEOTIDE SEQUENCE [LARGE SCALE GENOMIC DNA]</scope>
    <source>
        <strain evidence="1 2">B_8</strain>
    </source>
</reference>
<accession>A0AB34CDD3</accession>
<gene>
    <name evidence="1" type="ORF">F3I20_22295</name>
</gene>
<dbReference type="InterPro" id="IPR006315">
    <property type="entry name" value="OM_autotransptr_brl_dom"/>
</dbReference>
<name>A0AB34CDD3_9GAMM</name>
<proteinExistence type="predicted"/>
<dbReference type="GO" id="GO:0019867">
    <property type="term" value="C:outer membrane"/>
    <property type="evidence" value="ECO:0007669"/>
    <property type="project" value="InterPro"/>
</dbReference>
<protein>
    <submittedName>
        <fullName evidence="1">Autotransporter outer membrane beta-barrel domain-containing protein</fullName>
    </submittedName>
</protein>
<dbReference type="EMBL" id="VWVM01000028">
    <property type="protein sequence ID" value="KAA6118648.1"/>
    <property type="molecule type" value="Genomic_DNA"/>
</dbReference>
<evidence type="ECO:0000313" key="2">
    <source>
        <dbReference type="Proteomes" id="UP000324255"/>
    </source>
</evidence>
<dbReference type="NCBIfam" id="TIGR01414">
    <property type="entry name" value="autotrans_barl"/>
    <property type="match status" value="1"/>
</dbReference>
<dbReference type="Proteomes" id="UP000324255">
    <property type="component" value="Unassembled WGS sequence"/>
</dbReference>
<comment type="caution">
    <text evidence="1">The sequence shown here is derived from an EMBL/GenBank/DDBJ whole genome shotgun (WGS) entry which is preliminary data.</text>
</comment>
<organism evidence="1 2">
    <name type="scientific">Candidatus Pantoea gossypiicola</name>
    <dbReference type="NCBI Taxonomy" id="2608008"/>
    <lineage>
        <taxon>Bacteria</taxon>
        <taxon>Pseudomonadati</taxon>
        <taxon>Pseudomonadota</taxon>
        <taxon>Gammaproteobacteria</taxon>
        <taxon>Enterobacterales</taxon>
        <taxon>Erwiniaceae</taxon>
        <taxon>Pantoea</taxon>
    </lineage>
</organism>
<sequence length="75" mass="8363">MLMPPVKRAPLRPTRHGRIFLRGRSKKDTGTGTAREFVPFAEVNWIYQTGETGVRMNGAENHLTGVRNLGRGGQD</sequence>